<evidence type="ECO:0000256" key="4">
    <source>
        <dbReference type="ARBA" id="ARBA00022605"/>
    </source>
</evidence>
<dbReference type="Pfam" id="PF01842">
    <property type="entry name" value="ACT"/>
    <property type="match status" value="1"/>
</dbReference>
<evidence type="ECO:0000256" key="6">
    <source>
        <dbReference type="ARBA" id="ARBA00023222"/>
    </source>
</evidence>
<keyword evidence="7 8" id="KW-0456">Lyase</keyword>
<dbReference type="GO" id="GO:0047769">
    <property type="term" value="F:arogenate dehydratase activity"/>
    <property type="evidence" value="ECO:0007669"/>
    <property type="project" value="UniProtKB-UniRule"/>
</dbReference>
<dbReference type="PROSITE" id="PS51671">
    <property type="entry name" value="ACT"/>
    <property type="match status" value="1"/>
</dbReference>
<dbReference type="InterPro" id="IPR018528">
    <property type="entry name" value="Preph_deHydtase_CS"/>
</dbReference>
<evidence type="ECO:0000256" key="3">
    <source>
        <dbReference type="ARBA" id="ARBA00013259"/>
    </source>
</evidence>
<evidence type="ECO:0000259" key="11">
    <source>
        <dbReference type="PROSITE" id="PS51671"/>
    </source>
</evidence>
<dbReference type="PANTHER" id="PTHR21022">
    <property type="entry name" value="PREPHENATE DEHYDRATASE P PROTEIN"/>
    <property type="match status" value="1"/>
</dbReference>
<dbReference type="UniPathway" id="UPA00121">
    <property type="reaction ID" value="UER00344"/>
</dbReference>
<protein>
    <recommendedName>
        <fullName evidence="3 8">Arogenate dehydratase</fullName>
        <ecNumber evidence="3 8">4.2.1.91</ecNumber>
    </recommendedName>
</protein>
<dbReference type="PANTHER" id="PTHR21022:SF42">
    <property type="entry name" value="AROGENATE DEHYDRATASE_PREPHENATE DEHYDRATASE 2, CHLOROPLASTIC"/>
    <property type="match status" value="1"/>
</dbReference>
<keyword evidence="4 8" id="KW-0028">Amino-acid biosynthesis</keyword>
<feature type="domain" description="ACT" evidence="11">
    <location>
        <begin position="141"/>
        <end position="216"/>
    </location>
</feature>
<keyword evidence="9" id="KW-0472">Membrane</keyword>
<keyword evidence="8" id="KW-0809">Transit peptide</keyword>
<comment type="function">
    <text evidence="8">Converts the prephenate produced from the shikimate-chorismate pathway into phenylalanine.</text>
</comment>
<evidence type="ECO:0000256" key="5">
    <source>
        <dbReference type="ARBA" id="ARBA00023141"/>
    </source>
</evidence>
<evidence type="ECO:0000256" key="8">
    <source>
        <dbReference type="RuleBase" id="RU363004"/>
    </source>
</evidence>
<dbReference type="Gene3D" id="3.30.70.260">
    <property type="match status" value="1"/>
</dbReference>
<gene>
    <name evidence="12" type="ORF">F3Y22_tig00111708pilonHSYRG00251</name>
</gene>
<feature type="domain" description="Prephenate dehydratase" evidence="10">
    <location>
        <begin position="1"/>
        <end position="127"/>
    </location>
</feature>
<evidence type="ECO:0000313" key="13">
    <source>
        <dbReference type="Proteomes" id="UP000436088"/>
    </source>
</evidence>
<dbReference type="InterPro" id="IPR001086">
    <property type="entry name" value="Preph_deHydtase"/>
</dbReference>
<evidence type="ECO:0000256" key="9">
    <source>
        <dbReference type="SAM" id="Phobius"/>
    </source>
</evidence>
<dbReference type="Gene3D" id="3.40.190.10">
    <property type="entry name" value="Periplasmic binding protein-like II"/>
    <property type="match status" value="1"/>
</dbReference>
<comment type="subcellular location">
    <subcellularLocation>
        <location evidence="1 8">Plastid</location>
        <location evidence="1 8">Chloroplast stroma</location>
    </subcellularLocation>
</comment>
<dbReference type="PROSITE" id="PS00858">
    <property type="entry name" value="PREPHENATE_DEHYDR_2"/>
    <property type="match status" value="1"/>
</dbReference>
<dbReference type="SUPFAM" id="SSF55021">
    <property type="entry name" value="ACT-like"/>
    <property type="match status" value="1"/>
</dbReference>
<feature type="transmembrane region" description="Helical" evidence="9">
    <location>
        <begin position="266"/>
        <end position="294"/>
    </location>
</feature>
<accession>A0A6A2XG64</accession>
<evidence type="ECO:0000256" key="1">
    <source>
        <dbReference type="ARBA" id="ARBA00004470"/>
    </source>
</evidence>
<dbReference type="InterPro" id="IPR002912">
    <property type="entry name" value="ACT_dom"/>
</dbReference>
<evidence type="ECO:0000259" key="10">
    <source>
        <dbReference type="PROSITE" id="PS51171"/>
    </source>
</evidence>
<keyword evidence="5 8" id="KW-0057">Aromatic amino acid biosynthesis</keyword>
<keyword evidence="6 8" id="KW-0584">Phenylalanine biosynthesis</keyword>
<evidence type="ECO:0000256" key="2">
    <source>
        <dbReference type="ARBA" id="ARBA00004929"/>
    </source>
</evidence>
<sequence length="304" mass="34034">MYKDSRLFNNERSYPHMSNAQTVDLKDNNNPLITKCEYTLTKMGLSREAIDDTALAAKASLDLSIEITALSGSVQVTKTEPHVVSEKLKDTGAFASSTAAKTYGLNILAEDIQDDCDNVTRFLMLARELIIPGVEKPFKTSIVVALEDVPGVLFKALSVFALRQINLTKIESRPLGNQPFRLSDDSNASMAEKRAQNALRHLHEFATSLRVLGSYPVDTTCYEQVCVRELYQVIKGWPYLSGQLNRKTMESKSKLTLRKDQMSDPVLSACLMVAYFCGFFYNTPIFFSMFPFFFFSNSSSESSV</sequence>
<evidence type="ECO:0000256" key="7">
    <source>
        <dbReference type="ARBA" id="ARBA00023239"/>
    </source>
</evidence>
<dbReference type="PROSITE" id="PS51171">
    <property type="entry name" value="PREPHENATE_DEHYDR_3"/>
    <property type="match status" value="1"/>
</dbReference>
<name>A0A6A2XG64_HIBSY</name>
<dbReference type="Proteomes" id="UP000436088">
    <property type="component" value="Unassembled WGS sequence"/>
</dbReference>
<reference evidence="12" key="1">
    <citation type="submission" date="2019-09" db="EMBL/GenBank/DDBJ databases">
        <title>Draft genome information of white flower Hibiscus syriacus.</title>
        <authorList>
            <person name="Kim Y.-M."/>
        </authorList>
    </citation>
    <scope>NUCLEOTIDE SEQUENCE [LARGE SCALE GENOMIC DNA]</scope>
    <source>
        <strain evidence="12">YM2019G1</strain>
    </source>
</reference>
<dbReference type="InterPro" id="IPR045865">
    <property type="entry name" value="ACT-like_dom_sf"/>
</dbReference>
<dbReference type="GO" id="GO:0009570">
    <property type="term" value="C:chloroplast stroma"/>
    <property type="evidence" value="ECO:0007669"/>
    <property type="project" value="UniProtKB-SubCell"/>
</dbReference>
<keyword evidence="8" id="KW-0150">Chloroplast</keyword>
<dbReference type="GO" id="GO:0004664">
    <property type="term" value="F:prephenate dehydratase activity"/>
    <property type="evidence" value="ECO:0007669"/>
    <property type="project" value="InterPro"/>
</dbReference>
<organism evidence="12 13">
    <name type="scientific">Hibiscus syriacus</name>
    <name type="common">Rose of Sharon</name>
    <dbReference type="NCBI Taxonomy" id="106335"/>
    <lineage>
        <taxon>Eukaryota</taxon>
        <taxon>Viridiplantae</taxon>
        <taxon>Streptophyta</taxon>
        <taxon>Embryophyta</taxon>
        <taxon>Tracheophyta</taxon>
        <taxon>Spermatophyta</taxon>
        <taxon>Magnoliopsida</taxon>
        <taxon>eudicotyledons</taxon>
        <taxon>Gunneridae</taxon>
        <taxon>Pentapetalae</taxon>
        <taxon>rosids</taxon>
        <taxon>malvids</taxon>
        <taxon>Malvales</taxon>
        <taxon>Malvaceae</taxon>
        <taxon>Malvoideae</taxon>
        <taxon>Hibiscus</taxon>
    </lineage>
</organism>
<keyword evidence="13" id="KW-1185">Reference proteome</keyword>
<dbReference type="CDD" id="cd04905">
    <property type="entry name" value="ACT_CM-PDT"/>
    <property type="match status" value="1"/>
</dbReference>
<keyword evidence="9" id="KW-0812">Transmembrane</keyword>
<dbReference type="PROSITE" id="PS00857">
    <property type="entry name" value="PREPHENATE_DEHYDR_1"/>
    <property type="match status" value="1"/>
</dbReference>
<dbReference type="GO" id="GO:0009094">
    <property type="term" value="P:L-phenylalanine biosynthetic process"/>
    <property type="evidence" value="ECO:0007669"/>
    <property type="project" value="UniProtKB-UniPathway"/>
</dbReference>
<dbReference type="Pfam" id="PF00800">
    <property type="entry name" value="PDT"/>
    <property type="match status" value="1"/>
</dbReference>
<dbReference type="EC" id="4.2.1.91" evidence="3 8"/>
<keyword evidence="9" id="KW-1133">Transmembrane helix</keyword>
<comment type="pathway">
    <text evidence="2 8">Amino-acid biosynthesis; L-phenylalanine biosynthesis; L-phenylalanine from L-arogenate: step 1/1.</text>
</comment>
<comment type="caution">
    <text evidence="12">The sequence shown here is derived from an EMBL/GenBank/DDBJ whole genome shotgun (WGS) entry which is preliminary data.</text>
</comment>
<dbReference type="AlphaFoldDB" id="A0A6A2XG64"/>
<evidence type="ECO:0000313" key="12">
    <source>
        <dbReference type="EMBL" id="KAE8674921.1"/>
    </source>
</evidence>
<dbReference type="EMBL" id="VEPZ02001408">
    <property type="protein sequence ID" value="KAE8674921.1"/>
    <property type="molecule type" value="Genomic_DNA"/>
</dbReference>
<proteinExistence type="predicted"/>
<dbReference type="SUPFAM" id="SSF53850">
    <property type="entry name" value="Periplasmic binding protein-like II"/>
    <property type="match status" value="1"/>
</dbReference>
<comment type="catalytic activity">
    <reaction evidence="8">
        <text>L-arogenate + H(+) = L-phenylalanine + CO2 + H2O</text>
        <dbReference type="Rhea" id="RHEA:12536"/>
        <dbReference type="ChEBI" id="CHEBI:15377"/>
        <dbReference type="ChEBI" id="CHEBI:15378"/>
        <dbReference type="ChEBI" id="CHEBI:16526"/>
        <dbReference type="ChEBI" id="CHEBI:58095"/>
        <dbReference type="ChEBI" id="CHEBI:58180"/>
        <dbReference type="EC" id="4.2.1.91"/>
    </reaction>
</comment>
<keyword evidence="8" id="KW-0934">Plastid</keyword>